<evidence type="ECO:0000313" key="3">
    <source>
        <dbReference type="EMBL" id="KAK3296489.1"/>
    </source>
</evidence>
<reference evidence="3" key="1">
    <citation type="journal article" date="2023" name="Mol. Phylogenet. Evol.">
        <title>Genome-scale phylogeny and comparative genomics of the fungal order Sordariales.</title>
        <authorList>
            <person name="Hensen N."/>
            <person name="Bonometti L."/>
            <person name="Westerberg I."/>
            <person name="Brannstrom I.O."/>
            <person name="Guillou S."/>
            <person name="Cros-Aarteil S."/>
            <person name="Calhoun S."/>
            <person name="Haridas S."/>
            <person name="Kuo A."/>
            <person name="Mondo S."/>
            <person name="Pangilinan J."/>
            <person name="Riley R."/>
            <person name="LaButti K."/>
            <person name="Andreopoulos B."/>
            <person name="Lipzen A."/>
            <person name="Chen C."/>
            <person name="Yan M."/>
            <person name="Daum C."/>
            <person name="Ng V."/>
            <person name="Clum A."/>
            <person name="Steindorff A."/>
            <person name="Ohm R.A."/>
            <person name="Martin F."/>
            <person name="Silar P."/>
            <person name="Natvig D.O."/>
            <person name="Lalanne C."/>
            <person name="Gautier V."/>
            <person name="Ament-Velasquez S.L."/>
            <person name="Kruys A."/>
            <person name="Hutchinson M.I."/>
            <person name="Powell A.J."/>
            <person name="Barry K."/>
            <person name="Miller A.N."/>
            <person name="Grigoriev I.V."/>
            <person name="Debuchy R."/>
            <person name="Gladieux P."/>
            <person name="Hiltunen Thoren M."/>
            <person name="Johannesson H."/>
        </authorList>
    </citation>
    <scope>NUCLEOTIDE SEQUENCE</scope>
    <source>
        <strain evidence="3">CBS 168.71</strain>
    </source>
</reference>
<protein>
    <recommendedName>
        <fullName evidence="2">T6SS Phospholipase effector Tle1-like catalytic domain-containing protein</fullName>
    </recommendedName>
</protein>
<dbReference type="SUPFAM" id="SSF53474">
    <property type="entry name" value="alpha/beta-Hydrolases"/>
    <property type="match status" value="1"/>
</dbReference>
<sequence length="693" mass="75989">MATPLDPQHPHAARHGLPKRLVLCCDGTWMDSLGIKGEPPSNVTRISRVFRRTCSDGTHQVINYFPGVGTANPIDRFMGGAFGMGLDQDIREVYNFICANYVDGDDIILIGFSRGAFTARSVADLIASIGLLTPEGLDHFPAIFDDYENMANTGRDGDYYVVPRLPEYDGSHGQAKIDWEAARMRKYKRGLRELKYTRDTYHDGVTEIKIKALAVWDTVGTLGIPPAPVIGVRGSADQWTFTNTQISNMVENAFQALALDEPRYAFRPSLWERLPGSATNLKQVWFPGNHGNVGGGWHDQQISDITLAWMCDQLSTLGLEFNYTRLTTLFHETLRFSAAHPFPYAPGGSGNGRSLLPSIPKLPVDSLKRSLSKLLRGSSSKRNPTTSAKPPTTTTTSTTNGPLPWAHPPIFNPPNPYPTTRDSTECTLRVGPSHPLACFSPTHTHTPSSPPHHHNPHHNPLPNPLTLLQHGARPWSLGTIRAPTSTLTTMAGKTVRRPGRVLRVDETTNEDTSEPLVGTCERVHACVRVRLVCGGLGLDEGAVWGCEALTGRGDGVALSNGAGIGKGRGKVGGLWRLERGGALGEREEKAVREGLQRGPREVRLGRRRDGSAAGAGGAGKEYPVDVLYPVGEEDHLWRWAWEGKVEGEGQTRVPQVLALPEEPLVGYWERYLLKLMIGEVDVWKFAQRGLQGY</sequence>
<evidence type="ECO:0000313" key="4">
    <source>
        <dbReference type="Proteomes" id="UP001278766"/>
    </source>
</evidence>
<feature type="domain" description="T6SS Phospholipase effector Tle1-like catalytic" evidence="2">
    <location>
        <begin position="19"/>
        <end position="313"/>
    </location>
</feature>
<proteinExistence type="predicted"/>
<dbReference type="Pfam" id="PF09994">
    <property type="entry name" value="T6SS_Tle1-like_cat"/>
    <property type="match status" value="1"/>
</dbReference>
<dbReference type="Proteomes" id="UP001278766">
    <property type="component" value="Unassembled WGS sequence"/>
</dbReference>
<dbReference type="InterPro" id="IPR029058">
    <property type="entry name" value="AB_hydrolase_fold"/>
</dbReference>
<feature type="compositionally biased region" description="Low complexity" evidence="1">
    <location>
        <begin position="374"/>
        <end position="399"/>
    </location>
</feature>
<keyword evidence="4" id="KW-1185">Reference proteome</keyword>
<comment type="caution">
    <text evidence="3">The sequence shown here is derived from an EMBL/GenBank/DDBJ whole genome shotgun (WGS) entry which is preliminary data.</text>
</comment>
<feature type="region of interest" description="Disordered" evidence="1">
    <location>
        <begin position="374"/>
        <end position="466"/>
    </location>
</feature>
<accession>A0AAE0HHL5</accession>
<name>A0AAE0HHL5_9PEZI</name>
<dbReference type="PANTHER" id="PTHR33840:SF1">
    <property type="entry name" value="TLE1 PHOSPHOLIPASE DOMAIN-CONTAINING PROTEIN"/>
    <property type="match status" value="1"/>
</dbReference>
<evidence type="ECO:0000256" key="1">
    <source>
        <dbReference type="SAM" id="MobiDB-lite"/>
    </source>
</evidence>
<organism evidence="3 4">
    <name type="scientific">Chaetomium fimeti</name>
    <dbReference type="NCBI Taxonomy" id="1854472"/>
    <lineage>
        <taxon>Eukaryota</taxon>
        <taxon>Fungi</taxon>
        <taxon>Dikarya</taxon>
        <taxon>Ascomycota</taxon>
        <taxon>Pezizomycotina</taxon>
        <taxon>Sordariomycetes</taxon>
        <taxon>Sordariomycetidae</taxon>
        <taxon>Sordariales</taxon>
        <taxon>Chaetomiaceae</taxon>
        <taxon>Chaetomium</taxon>
    </lineage>
</organism>
<dbReference type="RefSeq" id="XP_062660003.1">
    <property type="nucleotide sequence ID" value="XM_062807519.1"/>
</dbReference>
<reference evidence="3" key="2">
    <citation type="submission" date="2023-06" db="EMBL/GenBank/DDBJ databases">
        <authorList>
            <consortium name="Lawrence Berkeley National Laboratory"/>
            <person name="Haridas S."/>
            <person name="Hensen N."/>
            <person name="Bonometti L."/>
            <person name="Westerberg I."/>
            <person name="Brannstrom I.O."/>
            <person name="Guillou S."/>
            <person name="Cros-Aarteil S."/>
            <person name="Calhoun S."/>
            <person name="Kuo A."/>
            <person name="Mondo S."/>
            <person name="Pangilinan J."/>
            <person name="Riley R."/>
            <person name="Labutti K."/>
            <person name="Andreopoulos B."/>
            <person name="Lipzen A."/>
            <person name="Chen C."/>
            <person name="Yanf M."/>
            <person name="Daum C."/>
            <person name="Ng V."/>
            <person name="Clum A."/>
            <person name="Steindorff A."/>
            <person name="Ohm R."/>
            <person name="Martin F."/>
            <person name="Silar P."/>
            <person name="Natvig D."/>
            <person name="Lalanne C."/>
            <person name="Gautier V."/>
            <person name="Ament-Velasquez S.L."/>
            <person name="Kruys A."/>
            <person name="Hutchinson M.I."/>
            <person name="Powell A.J."/>
            <person name="Barry K."/>
            <person name="Miller A.N."/>
            <person name="Grigoriev I.V."/>
            <person name="Debuchy R."/>
            <person name="Gladieux P."/>
            <person name="Thoren M.H."/>
            <person name="Johannesson H."/>
        </authorList>
    </citation>
    <scope>NUCLEOTIDE SEQUENCE</scope>
    <source>
        <strain evidence="3">CBS 168.71</strain>
    </source>
</reference>
<evidence type="ECO:0000259" key="2">
    <source>
        <dbReference type="Pfam" id="PF09994"/>
    </source>
</evidence>
<dbReference type="EMBL" id="JAUEPN010000004">
    <property type="protein sequence ID" value="KAK3296489.1"/>
    <property type="molecule type" value="Genomic_DNA"/>
</dbReference>
<dbReference type="AlphaFoldDB" id="A0AAE0HHL5"/>
<feature type="compositionally biased region" description="Pro residues" evidence="1">
    <location>
        <begin position="405"/>
        <end position="417"/>
    </location>
</feature>
<gene>
    <name evidence="3" type="ORF">B0H64DRAFT_461760</name>
</gene>
<dbReference type="PANTHER" id="PTHR33840">
    <property type="match status" value="1"/>
</dbReference>
<dbReference type="InterPro" id="IPR018712">
    <property type="entry name" value="Tle1-like_cat"/>
</dbReference>
<dbReference type="GeneID" id="87844467"/>